<dbReference type="InterPro" id="IPR012338">
    <property type="entry name" value="Beta-lactam/transpept-like"/>
</dbReference>
<evidence type="ECO:0000313" key="5">
    <source>
        <dbReference type="EMBL" id="KGO59688.1"/>
    </source>
</evidence>
<dbReference type="PANTHER" id="PTHR22935">
    <property type="entry name" value="PENICILLIN-BINDING PROTEIN"/>
    <property type="match status" value="1"/>
</dbReference>
<gene>
    <name evidence="5" type="ORF">PEX2_055290</name>
</gene>
<feature type="region of interest" description="Disordered" evidence="1">
    <location>
        <begin position="299"/>
        <end position="333"/>
    </location>
</feature>
<sequence length="601" mass="64985">MRVPNYVLASLICLPAAFADLLGPSYPPPRDLSSSHSRVAASWKNLTAQLNIVLTDSHVNKTSGVFALKNLTFSAGLFSTLDPKAKDLQFHHTANEVANSKVGVRKVDGNSIYKVASVSKLFTVLAGLIELKPHDWDLPLTDIFPFLADRVHKQHDKLRLAYDVQWNKVTLKSLAGQMSGIPHGATEEFLQTFLLYKYLERSDNPALTDPNFYGLPPLNESDLTLWPSCLGEQTQGCDAVSWDVAYAPRPPVYLPWTSPEYANGGYIFLGLAISNLTGKTMDQWYNDSIFEPLGLKSTYSSPPDNSTRPHSVTSEGLDEQFVPDGGTTNPSGGLFSTTNDLSKLGVALLNSTLLPSEKTREWMKPVTHTSSLRYSVGSPWEIHRFVHAGSGIVTDLYTKLGDSGFYGGIVVVIPDFNAGFTLLSASTQPSRSSEALLAIDLIVDAILPALMEQAAAEAAQKYAGTYKADDLNSSLTLTVVPPIHPAPGLNITSWISNGTDITDLVSTLLGGVGSRLVPSIVSEKATGELAFRAYTATQSRGSGVGSSSSLFSSFYDLNDWTMLDQLTWGGIATSLFVFGVEENGTVNSVTPGAYRVKMARK</sequence>
<feature type="compositionally biased region" description="Polar residues" evidence="1">
    <location>
        <begin position="299"/>
        <end position="314"/>
    </location>
</feature>
<dbReference type="Pfam" id="PF26335">
    <property type="entry name" value="ARB_00930_C"/>
    <property type="match status" value="1"/>
</dbReference>
<feature type="domain" description="Beta-lactamase-related" evidence="3">
    <location>
        <begin position="103"/>
        <end position="434"/>
    </location>
</feature>
<evidence type="ECO:0000256" key="2">
    <source>
        <dbReference type="SAM" id="SignalP"/>
    </source>
</evidence>
<dbReference type="Proteomes" id="UP000030143">
    <property type="component" value="Unassembled WGS sequence"/>
</dbReference>
<dbReference type="SUPFAM" id="SSF56601">
    <property type="entry name" value="beta-lactamase/transpeptidase-like"/>
    <property type="match status" value="1"/>
</dbReference>
<organism evidence="5 6">
    <name type="scientific">Penicillium expansum</name>
    <name type="common">Blue mold rot fungus</name>
    <dbReference type="NCBI Taxonomy" id="27334"/>
    <lineage>
        <taxon>Eukaryota</taxon>
        <taxon>Fungi</taxon>
        <taxon>Dikarya</taxon>
        <taxon>Ascomycota</taxon>
        <taxon>Pezizomycotina</taxon>
        <taxon>Eurotiomycetes</taxon>
        <taxon>Eurotiomycetidae</taxon>
        <taxon>Eurotiales</taxon>
        <taxon>Aspergillaceae</taxon>
        <taxon>Penicillium</taxon>
    </lineage>
</organism>
<feature type="signal peptide" evidence="2">
    <location>
        <begin position="1"/>
        <end position="19"/>
    </location>
</feature>
<dbReference type="HOGENOM" id="CLU_019706_0_0_1"/>
<keyword evidence="2" id="KW-0732">Signal</keyword>
<dbReference type="InterPro" id="IPR051478">
    <property type="entry name" value="Beta-lactamase-like_AB/R"/>
</dbReference>
<evidence type="ECO:0000313" key="6">
    <source>
        <dbReference type="Proteomes" id="UP000030143"/>
    </source>
</evidence>
<dbReference type="GeneID" id="27678222"/>
<dbReference type="EMBL" id="JQFZ01000090">
    <property type="protein sequence ID" value="KGO59688.1"/>
    <property type="molecule type" value="Genomic_DNA"/>
</dbReference>
<dbReference type="InterPro" id="IPR001466">
    <property type="entry name" value="Beta-lactam-related"/>
</dbReference>
<evidence type="ECO:0000256" key="1">
    <source>
        <dbReference type="SAM" id="MobiDB-lite"/>
    </source>
</evidence>
<name>A0A0A2JYJ4_PENEN</name>
<dbReference type="Gene3D" id="3.40.710.10">
    <property type="entry name" value="DD-peptidase/beta-lactamase superfamily"/>
    <property type="match status" value="1"/>
</dbReference>
<dbReference type="InterPro" id="IPR058664">
    <property type="entry name" value="ARB_00930-like_C"/>
</dbReference>
<comment type="caution">
    <text evidence="5">The sequence shown here is derived from an EMBL/GenBank/DDBJ whole genome shotgun (WGS) entry which is preliminary data.</text>
</comment>
<dbReference type="RefSeq" id="XP_016600801.1">
    <property type="nucleotide sequence ID" value="XM_016742803.1"/>
</dbReference>
<evidence type="ECO:0000259" key="4">
    <source>
        <dbReference type="Pfam" id="PF26335"/>
    </source>
</evidence>
<dbReference type="VEuPathDB" id="FungiDB:PEXP_030400"/>
<feature type="chain" id="PRO_5009752745" evidence="2">
    <location>
        <begin position="20"/>
        <end position="601"/>
    </location>
</feature>
<reference evidence="5 6" key="1">
    <citation type="journal article" date="2015" name="Mol. Plant Microbe Interact.">
        <title>Genome, transcriptome, and functional analyses of Penicillium expansum provide new insights into secondary metabolism and pathogenicity.</title>
        <authorList>
            <person name="Ballester A.R."/>
            <person name="Marcet-Houben M."/>
            <person name="Levin E."/>
            <person name="Sela N."/>
            <person name="Selma-Lazaro C."/>
            <person name="Carmona L."/>
            <person name="Wisniewski M."/>
            <person name="Droby S."/>
            <person name="Gonzalez-Candelas L."/>
            <person name="Gabaldon T."/>
        </authorList>
    </citation>
    <scope>NUCLEOTIDE SEQUENCE [LARGE SCALE GENOMIC DNA]</scope>
    <source>
        <strain evidence="5 6">MD-8</strain>
    </source>
</reference>
<proteinExistence type="predicted"/>
<dbReference type="STRING" id="27334.A0A0A2JYJ4"/>
<dbReference type="PANTHER" id="PTHR22935:SF97">
    <property type="entry name" value="BETA-LACTAMASE-RELATED DOMAIN-CONTAINING PROTEIN"/>
    <property type="match status" value="1"/>
</dbReference>
<feature type="domain" description="Beta-lactamase-like ARB-00930-like C-terminal" evidence="4">
    <location>
        <begin position="454"/>
        <end position="600"/>
    </location>
</feature>
<dbReference type="Pfam" id="PF00144">
    <property type="entry name" value="Beta-lactamase"/>
    <property type="match status" value="1"/>
</dbReference>
<dbReference type="PhylomeDB" id="A0A0A2JYJ4"/>
<protein>
    <submittedName>
        <fullName evidence="5">Beta-lactamase-like protein</fullName>
    </submittedName>
</protein>
<evidence type="ECO:0000259" key="3">
    <source>
        <dbReference type="Pfam" id="PF00144"/>
    </source>
</evidence>
<dbReference type="AlphaFoldDB" id="A0A0A2JYJ4"/>
<accession>A0A0A2JYJ4</accession>
<keyword evidence="6" id="KW-1185">Reference proteome</keyword>
<dbReference type="OrthoDB" id="10250282at2759"/>